<proteinExistence type="predicted"/>
<reference evidence="1" key="1">
    <citation type="journal article" date="2011" name="Proc. Natl. Acad. Sci. U.S.A.">
        <title>The genome of the fire ant Solenopsis invicta.</title>
        <authorList>
            <person name="Wurm Y."/>
            <person name="Wang J."/>
            <person name="Riba-Grognuz O."/>
            <person name="Corona M."/>
            <person name="Nygaard S."/>
            <person name="Hunt B.G."/>
            <person name="Ingram K.K."/>
            <person name="Falquet L."/>
            <person name="Nipitwattanaphon M."/>
            <person name="Gotzek D."/>
            <person name="Dijkstra M.B."/>
            <person name="Oettler J."/>
            <person name="Comtesse F."/>
            <person name="Shih C.J."/>
            <person name="Wu W.J."/>
            <person name="Yang C.C."/>
            <person name="Thomas J."/>
            <person name="Beaudoing E."/>
            <person name="Pradervand S."/>
            <person name="Flegel V."/>
            <person name="Cook E.D."/>
            <person name="Fabbretti R."/>
            <person name="Stockinger H."/>
            <person name="Long L."/>
            <person name="Farmerie W.G."/>
            <person name="Oakey J."/>
            <person name="Boomsma J.J."/>
            <person name="Pamilo P."/>
            <person name="Yi S.V."/>
            <person name="Heinze J."/>
            <person name="Goodisman M.A."/>
            <person name="Farinelli L."/>
            <person name="Harshman K."/>
            <person name="Hulo N."/>
            <person name="Cerutti L."/>
            <person name="Xenarios I."/>
            <person name="Shoemaker D."/>
            <person name="Keller L."/>
        </authorList>
    </citation>
    <scope>NUCLEOTIDE SEQUENCE [LARGE SCALE GENOMIC DNA]</scope>
</reference>
<evidence type="ECO:0008006" key="2">
    <source>
        <dbReference type="Google" id="ProtNLM"/>
    </source>
</evidence>
<accession>E9I841</accession>
<dbReference type="EMBL" id="GL761380">
    <property type="protein sequence ID" value="EFZ23262.1"/>
    <property type="molecule type" value="Genomic_DNA"/>
</dbReference>
<evidence type="ECO:0000313" key="1">
    <source>
        <dbReference type="EMBL" id="EFZ23262.1"/>
    </source>
</evidence>
<gene>
    <name evidence="1" type="ORF">SINV_14178</name>
</gene>
<dbReference type="AlphaFoldDB" id="E9I841"/>
<dbReference type="PANTHER" id="PTHR39953">
    <property type="entry name" value="RE54151P"/>
    <property type="match status" value="1"/>
</dbReference>
<name>E9I841_SOLIN</name>
<organism>
    <name type="scientific">Solenopsis invicta</name>
    <name type="common">Red imported fire ant</name>
    <name type="synonym">Solenopsis wagneri</name>
    <dbReference type="NCBI Taxonomy" id="13686"/>
    <lineage>
        <taxon>Eukaryota</taxon>
        <taxon>Metazoa</taxon>
        <taxon>Ecdysozoa</taxon>
        <taxon>Arthropoda</taxon>
        <taxon>Hexapoda</taxon>
        <taxon>Insecta</taxon>
        <taxon>Pterygota</taxon>
        <taxon>Neoptera</taxon>
        <taxon>Endopterygota</taxon>
        <taxon>Hymenoptera</taxon>
        <taxon>Apocrita</taxon>
        <taxon>Aculeata</taxon>
        <taxon>Formicoidea</taxon>
        <taxon>Formicidae</taxon>
        <taxon>Myrmicinae</taxon>
        <taxon>Solenopsis</taxon>
    </lineage>
</organism>
<feature type="non-terminal residue" evidence="1">
    <location>
        <position position="151"/>
    </location>
</feature>
<protein>
    <recommendedName>
        <fullName evidence="2">SWIM-type domain-containing protein</fullName>
    </recommendedName>
</protein>
<dbReference type="PANTHER" id="PTHR39953:SF1">
    <property type="entry name" value="RE54151P"/>
    <property type="match status" value="1"/>
</dbReference>
<sequence length="151" mass="17332">MMNNFRSSQELYGDKAMGYVCLKRNKSLGTCIVQYKICRGHRVCNKEYSLILTVNEKEGKVIDVQCHDCAASSGGCKHAIAFLMWIHRKSENLSVTEIESFIGTLKKYIELKEFENTEVVDTQRLENSSLKAVIHKAKKKQLDNQLSRHNF</sequence>
<dbReference type="HOGENOM" id="CLU_1736089_0_0_1"/>